<proteinExistence type="predicted"/>
<evidence type="ECO:0000256" key="1">
    <source>
        <dbReference type="SAM" id="MobiDB-lite"/>
    </source>
</evidence>
<protein>
    <submittedName>
        <fullName evidence="2">Gamma-tubulin complex component 3</fullName>
    </submittedName>
</protein>
<feature type="region of interest" description="Disordered" evidence="1">
    <location>
        <begin position="18"/>
        <end position="46"/>
    </location>
</feature>
<comment type="caution">
    <text evidence="2">The sequence shown here is derived from an EMBL/GenBank/DDBJ whole genome shotgun (WGS) entry which is preliminary data.</text>
</comment>
<gene>
    <name evidence="2" type="primary">GCP3_2</name>
    <name evidence="2" type="ORF">CASFOL_026139</name>
</gene>
<accession>A0ABD3CT50</accession>
<evidence type="ECO:0000313" key="3">
    <source>
        <dbReference type="Proteomes" id="UP001632038"/>
    </source>
</evidence>
<dbReference type="Proteomes" id="UP001632038">
    <property type="component" value="Unassembled WGS sequence"/>
</dbReference>
<keyword evidence="3" id="KW-1185">Reference proteome</keyword>
<reference evidence="3" key="1">
    <citation type="journal article" date="2024" name="IScience">
        <title>Strigolactones Initiate the Formation of Haustorium-like Structures in Castilleja.</title>
        <authorList>
            <person name="Buerger M."/>
            <person name="Peterson D."/>
            <person name="Chory J."/>
        </authorList>
    </citation>
    <scope>NUCLEOTIDE SEQUENCE [LARGE SCALE GENOMIC DNA]</scope>
</reference>
<dbReference type="EMBL" id="JAVIJP010000032">
    <property type="protein sequence ID" value="KAL3633155.1"/>
    <property type="molecule type" value="Genomic_DNA"/>
</dbReference>
<dbReference type="AlphaFoldDB" id="A0ABD3CT50"/>
<organism evidence="2 3">
    <name type="scientific">Castilleja foliolosa</name>
    <dbReference type="NCBI Taxonomy" id="1961234"/>
    <lineage>
        <taxon>Eukaryota</taxon>
        <taxon>Viridiplantae</taxon>
        <taxon>Streptophyta</taxon>
        <taxon>Embryophyta</taxon>
        <taxon>Tracheophyta</taxon>
        <taxon>Spermatophyta</taxon>
        <taxon>Magnoliopsida</taxon>
        <taxon>eudicotyledons</taxon>
        <taxon>Gunneridae</taxon>
        <taxon>Pentapetalae</taxon>
        <taxon>asterids</taxon>
        <taxon>lamiids</taxon>
        <taxon>Lamiales</taxon>
        <taxon>Orobanchaceae</taxon>
        <taxon>Pedicularideae</taxon>
        <taxon>Castillejinae</taxon>
        <taxon>Castilleja</taxon>
    </lineage>
</organism>
<name>A0ABD3CT50_9LAMI</name>
<evidence type="ECO:0000313" key="2">
    <source>
        <dbReference type="EMBL" id="KAL3633155.1"/>
    </source>
</evidence>
<sequence>MCTRMPCESIIFAVKTTPTSSRDTSRLQRPLGNKSSESGPLLGEGRKDVTERASEFLRNVGQDIDAIGKEYSSVFEGFISQLPLQQHVDLKFLMFRLDFTEFYSQLRV</sequence>